<feature type="domain" description="DUF305" evidence="3">
    <location>
        <begin position="58"/>
        <end position="242"/>
    </location>
</feature>
<reference evidence="4 5" key="1">
    <citation type="submission" date="2016-01" db="EMBL/GenBank/DDBJ databases">
        <authorList>
            <consortium name="TB Trials Study Group"/>
            <person name="Sutton G."/>
            <person name="Brinkac L."/>
            <person name="Sanka R."/>
            <person name="Adams M."/>
            <person name="Lau E.L."/>
            <person name="Macaden R."/>
            <person name="Grewal H.M.S."/>
        </authorList>
    </citation>
    <scope>NUCLEOTIDE SEQUENCE [LARGE SCALE GENOMIC DNA]</scope>
    <source>
        <strain evidence="4 5">IS-1744</strain>
    </source>
</reference>
<feature type="region of interest" description="Disordered" evidence="1">
    <location>
        <begin position="28"/>
        <end position="53"/>
    </location>
</feature>
<keyword evidence="2" id="KW-0732">Signal</keyword>
<keyword evidence="5" id="KW-1185">Reference proteome</keyword>
<sequence length="244" mass="25689">MRCRRCGYGIAAMVATATLVVGACSTSTTEGSESVTSSGGASAPSSVASDQAKHNDADVAFAQGMIPHHQQATEMSDILLGKQGIDPQIVSLANQIKNAQGPEIKQMEGWLRDWNVAPTPSAPTTTGMPGNMPGHHDGMPGHHDNMPGHHDNMPGHDGHMGDKPGMGAGHGMMSAADMMALQSAQGADAGRLFLTQMIQHHQGAIMMAQHEIHHGQYPATVEMARSIVTTQQDEISTMQEILNG</sequence>
<evidence type="ECO:0000256" key="2">
    <source>
        <dbReference type="SAM" id="SignalP"/>
    </source>
</evidence>
<evidence type="ECO:0000256" key="1">
    <source>
        <dbReference type="SAM" id="MobiDB-lite"/>
    </source>
</evidence>
<feature type="signal peptide" evidence="2">
    <location>
        <begin position="1"/>
        <end position="23"/>
    </location>
</feature>
<dbReference type="PROSITE" id="PS51257">
    <property type="entry name" value="PROKAR_LIPOPROTEIN"/>
    <property type="match status" value="1"/>
</dbReference>
<comment type="caution">
    <text evidence="4">The sequence shown here is derived from an EMBL/GenBank/DDBJ whole genome shotgun (WGS) entry which is preliminary data.</text>
</comment>
<accession>A0A124EPJ8</accession>
<evidence type="ECO:0000313" key="4">
    <source>
        <dbReference type="EMBL" id="KUI16078.1"/>
    </source>
</evidence>
<feature type="chain" id="PRO_5007171148" evidence="2">
    <location>
        <begin position="24"/>
        <end position="244"/>
    </location>
</feature>
<dbReference type="AlphaFoldDB" id="A0A124EPJ8"/>
<dbReference type="PANTHER" id="PTHR36933">
    <property type="entry name" value="SLL0788 PROTEIN"/>
    <property type="match status" value="1"/>
</dbReference>
<dbReference type="Proteomes" id="UP000053707">
    <property type="component" value="Unassembled WGS sequence"/>
</dbReference>
<dbReference type="PANTHER" id="PTHR36933:SF1">
    <property type="entry name" value="SLL0788 PROTEIN"/>
    <property type="match status" value="1"/>
</dbReference>
<organism evidence="4 5">
    <name type="scientific">Mycobacterium lehmannii</name>
    <dbReference type="NCBI Taxonomy" id="2048550"/>
    <lineage>
        <taxon>Bacteria</taxon>
        <taxon>Bacillati</taxon>
        <taxon>Actinomycetota</taxon>
        <taxon>Actinomycetes</taxon>
        <taxon>Mycobacteriales</taxon>
        <taxon>Mycobacteriaceae</taxon>
        <taxon>Mycobacterium</taxon>
    </lineage>
</organism>
<dbReference type="InterPro" id="IPR005183">
    <property type="entry name" value="DUF305_CopM-like"/>
</dbReference>
<dbReference type="Pfam" id="PF03713">
    <property type="entry name" value="DUF305"/>
    <property type="match status" value="1"/>
</dbReference>
<evidence type="ECO:0000259" key="3">
    <source>
        <dbReference type="Pfam" id="PF03713"/>
    </source>
</evidence>
<feature type="region of interest" description="Disordered" evidence="1">
    <location>
        <begin position="135"/>
        <end position="161"/>
    </location>
</feature>
<dbReference type="EMBL" id="LQIR01000017">
    <property type="protein sequence ID" value="KUI16078.1"/>
    <property type="molecule type" value="Genomic_DNA"/>
</dbReference>
<feature type="compositionally biased region" description="Low complexity" evidence="1">
    <location>
        <begin position="28"/>
        <end position="49"/>
    </location>
</feature>
<dbReference type="Gene3D" id="1.20.1260.10">
    <property type="match status" value="1"/>
</dbReference>
<dbReference type="InterPro" id="IPR012347">
    <property type="entry name" value="Ferritin-like"/>
</dbReference>
<protein>
    <submittedName>
        <fullName evidence="4">DUF305 domain-containing protein</fullName>
    </submittedName>
</protein>
<proteinExistence type="predicted"/>
<name>A0A124EPJ8_9MYCO</name>
<dbReference type="RefSeq" id="WP_064396213.1">
    <property type="nucleotide sequence ID" value="NZ_LQIR01000017.1"/>
</dbReference>
<evidence type="ECO:0000313" key="5">
    <source>
        <dbReference type="Proteomes" id="UP000053707"/>
    </source>
</evidence>
<gene>
    <name evidence="4" type="ORF">AU192_08005</name>
</gene>